<dbReference type="GO" id="GO:0005524">
    <property type="term" value="F:ATP binding"/>
    <property type="evidence" value="ECO:0007669"/>
    <property type="project" value="UniProtKB-KW"/>
</dbReference>
<dbReference type="NCBIfam" id="NF008168">
    <property type="entry name" value="PRK10917.2-2"/>
    <property type="match status" value="1"/>
</dbReference>
<reference evidence="18 19" key="1">
    <citation type="submission" date="2016-10" db="EMBL/GenBank/DDBJ databases">
        <authorList>
            <person name="de Groot N.N."/>
        </authorList>
    </citation>
    <scope>NUCLEOTIDE SEQUENCE [LARGE SCALE GENOMIC DNA]</scope>
    <source>
        <strain evidence="18 19">DSM 1736</strain>
    </source>
</reference>
<dbReference type="InterPro" id="IPR045562">
    <property type="entry name" value="RecG_dom3_C"/>
</dbReference>
<evidence type="ECO:0000256" key="3">
    <source>
        <dbReference type="ARBA" id="ARBA00022741"/>
    </source>
</evidence>
<evidence type="ECO:0000256" key="9">
    <source>
        <dbReference type="ARBA" id="ARBA00023172"/>
    </source>
</evidence>
<evidence type="ECO:0000256" key="7">
    <source>
        <dbReference type="ARBA" id="ARBA00022840"/>
    </source>
</evidence>
<dbReference type="InterPro" id="IPR012340">
    <property type="entry name" value="NA-bd_OB-fold"/>
</dbReference>
<comment type="catalytic activity">
    <reaction evidence="12 15">
        <text>Couples ATP hydrolysis with the unwinding of duplex DNA by translocating in the 3'-5' direction.</text>
        <dbReference type="EC" id="5.6.2.4"/>
    </reaction>
</comment>
<dbReference type="PROSITE" id="PS51192">
    <property type="entry name" value="HELICASE_ATP_BIND_1"/>
    <property type="match status" value="1"/>
</dbReference>
<proteinExistence type="inferred from homology"/>
<keyword evidence="9 15" id="KW-0233">DNA recombination</keyword>
<evidence type="ECO:0000256" key="6">
    <source>
        <dbReference type="ARBA" id="ARBA00022806"/>
    </source>
</evidence>
<dbReference type="InterPro" id="IPR004609">
    <property type="entry name" value="ATP-dep_DNA_helicase_RecG"/>
</dbReference>
<dbReference type="STRING" id="146817.SAMN04488502_101538"/>
<evidence type="ECO:0000256" key="2">
    <source>
        <dbReference type="ARBA" id="ARBA00017846"/>
    </source>
</evidence>
<evidence type="ECO:0000313" key="18">
    <source>
        <dbReference type="EMBL" id="SDL68261.1"/>
    </source>
</evidence>
<dbReference type="GO" id="GO:0003677">
    <property type="term" value="F:DNA binding"/>
    <property type="evidence" value="ECO:0007669"/>
    <property type="project" value="UniProtKB-KW"/>
</dbReference>
<dbReference type="GO" id="GO:0016887">
    <property type="term" value="F:ATP hydrolysis activity"/>
    <property type="evidence" value="ECO:0007669"/>
    <property type="project" value="RHEA"/>
</dbReference>
<dbReference type="SMART" id="SM00487">
    <property type="entry name" value="DEXDc"/>
    <property type="match status" value="1"/>
</dbReference>
<evidence type="ECO:0000256" key="11">
    <source>
        <dbReference type="ARBA" id="ARBA00023235"/>
    </source>
</evidence>
<keyword evidence="3 15" id="KW-0547">Nucleotide-binding</keyword>
<evidence type="ECO:0000256" key="10">
    <source>
        <dbReference type="ARBA" id="ARBA00023204"/>
    </source>
</evidence>
<dbReference type="EC" id="5.6.2.4" evidence="13 15"/>
<keyword evidence="6 15" id="KW-0347">Helicase</keyword>
<comment type="function">
    <text evidence="15">Plays a critical role in recombination and DNA repair. Helps process Holliday junction intermediates to mature products by catalyzing branch migration. Has replication fork regression activity, unwinds stalled or blocked replication forks to make a HJ that can be resolved. Has a DNA unwinding activity characteristic of a DNA helicase with 3'-5' polarity.</text>
</comment>
<dbReference type="NCBIfam" id="TIGR00643">
    <property type="entry name" value="recG"/>
    <property type="match status" value="1"/>
</dbReference>
<accession>A0A1G9M2S4</accession>
<sequence length="684" mass="75876">MKKMPYKGLQYLKGVGPAKTAQLARLGICTEQDLLEYYPRRYEDRSRLQPISGLVDGTVGTVCGMIADVQERKPRRGLSITKAVVRDVSGDAKIVWFNQPFIKTKISSGIQVIVTGKIKRQFGQIEFTNPEYEIFDGNDLINTGRIVPVYTANDFISQKLLRNLISQVLTAGVDSELETLPPSIIQEYQLLSRGEALANIHFPMDHELLRKARRRLVFEELYTIQCGLAFLKKRNKQAGQGIKYAPDGELVQAVEASLPFALTDDQTRAVAEIKADMEDLTAMQRLLQGDVGSGKTVVAAIVMVKAVENGYQCAMMVPTEILAEQHYHTLGNLLAPHGIKICLLSGRLSRAGRDILLPQINTGNIDIVIGTHALIQDEVNFKRLGLVVTDEQHRFGVKQRSKLQEKGCSPDVLVMTATPIPRTMALTVYGDLDVSTIRQLPPGRKPIRTFLRGAQQRSKIFAFIVSEVAKGRQAYIVCPLIEDSDKVESQSATELYETLTATVFKNISCGLVHGRLKAADKDEVMTAFYRGEIKVLVATTVIEVGVNVPNATIMVIEGADRFGLAQLHQLRGRIGRGGHQAYCILISESKNNETKQRLKIMEKTTDGFILAEEDLKLRGPGHFFGTKQHGLPDLKIADIVRDVDILLEARKAALQTVAAPEYSGYLQTLFKLRFGADFMEVLKS</sequence>
<feature type="domain" description="Helicase ATP-binding" evidence="16">
    <location>
        <begin position="276"/>
        <end position="437"/>
    </location>
</feature>
<dbReference type="PROSITE" id="PS51194">
    <property type="entry name" value="HELICASE_CTER"/>
    <property type="match status" value="1"/>
</dbReference>
<keyword evidence="4 15" id="KW-0227">DNA damage</keyword>
<evidence type="ECO:0000256" key="13">
    <source>
        <dbReference type="ARBA" id="ARBA00034808"/>
    </source>
</evidence>
<keyword evidence="5 15" id="KW-0378">Hydrolase</keyword>
<gene>
    <name evidence="18" type="ORF">SAMN04488502_101538</name>
</gene>
<evidence type="ECO:0000259" key="17">
    <source>
        <dbReference type="PROSITE" id="PS51194"/>
    </source>
</evidence>
<name>A0A1G9M2S4_9FIRM</name>
<dbReference type="InterPro" id="IPR027417">
    <property type="entry name" value="P-loop_NTPase"/>
</dbReference>
<keyword evidence="11" id="KW-0413">Isomerase</keyword>
<dbReference type="SUPFAM" id="SSF52540">
    <property type="entry name" value="P-loop containing nucleoside triphosphate hydrolases"/>
    <property type="match status" value="2"/>
</dbReference>
<dbReference type="InterPro" id="IPR014001">
    <property type="entry name" value="Helicase_ATP-bd"/>
</dbReference>
<keyword evidence="19" id="KW-1185">Reference proteome</keyword>
<dbReference type="SUPFAM" id="SSF50249">
    <property type="entry name" value="Nucleic acid-binding proteins"/>
    <property type="match status" value="1"/>
</dbReference>
<dbReference type="InterPro" id="IPR047112">
    <property type="entry name" value="RecG/Mfd"/>
</dbReference>
<comment type="catalytic activity">
    <reaction evidence="14 15">
        <text>ATP + H2O = ADP + phosphate + H(+)</text>
        <dbReference type="Rhea" id="RHEA:13065"/>
        <dbReference type="ChEBI" id="CHEBI:15377"/>
        <dbReference type="ChEBI" id="CHEBI:15378"/>
        <dbReference type="ChEBI" id="CHEBI:30616"/>
        <dbReference type="ChEBI" id="CHEBI:43474"/>
        <dbReference type="ChEBI" id="CHEBI:456216"/>
        <dbReference type="EC" id="5.6.2.4"/>
    </reaction>
</comment>
<dbReference type="GO" id="GO:0006281">
    <property type="term" value="P:DNA repair"/>
    <property type="evidence" value="ECO:0007669"/>
    <property type="project" value="UniProtKB-UniRule"/>
</dbReference>
<evidence type="ECO:0000256" key="8">
    <source>
        <dbReference type="ARBA" id="ARBA00023125"/>
    </source>
</evidence>
<dbReference type="EMBL" id="FNHB01000001">
    <property type="protein sequence ID" value="SDL68261.1"/>
    <property type="molecule type" value="Genomic_DNA"/>
</dbReference>
<keyword evidence="8" id="KW-0238">DNA-binding</keyword>
<dbReference type="Pfam" id="PF00270">
    <property type="entry name" value="DEAD"/>
    <property type="match status" value="1"/>
</dbReference>
<feature type="domain" description="Helicase C-terminal" evidence="17">
    <location>
        <begin position="456"/>
        <end position="616"/>
    </location>
</feature>
<comment type="similarity">
    <text evidence="1 15">Belongs to the helicase family. RecG subfamily.</text>
</comment>
<dbReference type="InterPro" id="IPR011545">
    <property type="entry name" value="DEAD/DEAH_box_helicase_dom"/>
</dbReference>
<evidence type="ECO:0000256" key="14">
    <source>
        <dbReference type="ARBA" id="ARBA00048988"/>
    </source>
</evidence>
<dbReference type="NCBIfam" id="NF008165">
    <property type="entry name" value="PRK10917.1-3"/>
    <property type="match status" value="1"/>
</dbReference>
<dbReference type="PANTHER" id="PTHR47964:SF1">
    <property type="entry name" value="ATP-DEPENDENT DNA HELICASE HOMOLOG RECG, CHLOROPLASTIC"/>
    <property type="match status" value="1"/>
</dbReference>
<dbReference type="Pfam" id="PF19833">
    <property type="entry name" value="RecG_dom3_C"/>
    <property type="match status" value="1"/>
</dbReference>
<dbReference type="Gene3D" id="2.40.50.140">
    <property type="entry name" value="Nucleic acid-binding proteins"/>
    <property type="match status" value="1"/>
</dbReference>
<evidence type="ECO:0000256" key="15">
    <source>
        <dbReference type="RuleBase" id="RU363016"/>
    </source>
</evidence>
<keyword evidence="7 15" id="KW-0067">ATP-binding</keyword>
<dbReference type="Pfam" id="PF00271">
    <property type="entry name" value="Helicase_C"/>
    <property type="match status" value="1"/>
</dbReference>
<organism evidence="18 19">
    <name type="scientific">Dendrosporobacter quercicolus</name>
    <dbReference type="NCBI Taxonomy" id="146817"/>
    <lineage>
        <taxon>Bacteria</taxon>
        <taxon>Bacillati</taxon>
        <taxon>Bacillota</taxon>
        <taxon>Negativicutes</taxon>
        <taxon>Selenomonadales</taxon>
        <taxon>Sporomusaceae</taxon>
        <taxon>Dendrosporobacter</taxon>
    </lineage>
</organism>
<evidence type="ECO:0000256" key="1">
    <source>
        <dbReference type="ARBA" id="ARBA00007504"/>
    </source>
</evidence>
<keyword evidence="10 15" id="KW-0234">DNA repair</keyword>
<dbReference type="GO" id="GO:0006310">
    <property type="term" value="P:DNA recombination"/>
    <property type="evidence" value="ECO:0007669"/>
    <property type="project" value="UniProtKB-UniRule"/>
</dbReference>
<dbReference type="InterPro" id="IPR033454">
    <property type="entry name" value="RecG_wedge"/>
</dbReference>
<dbReference type="GO" id="GO:0043138">
    <property type="term" value="F:3'-5' DNA helicase activity"/>
    <property type="evidence" value="ECO:0007669"/>
    <property type="project" value="UniProtKB-EC"/>
</dbReference>
<dbReference type="AlphaFoldDB" id="A0A1G9M2S4"/>
<dbReference type="CDD" id="cd17992">
    <property type="entry name" value="DEXHc_RecG"/>
    <property type="match status" value="1"/>
</dbReference>
<protein>
    <recommendedName>
        <fullName evidence="2 15">ATP-dependent DNA helicase RecG</fullName>
        <ecNumber evidence="13 15">5.6.2.4</ecNumber>
    </recommendedName>
</protein>
<evidence type="ECO:0000313" key="19">
    <source>
        <dbReference type="Proteomes" id="UP000214880"/>
    </source>
</evidence>
<dbReference type="CDD" id="cd04488">
    <property type="entry name" value="RecG_wedge_OBF"/>
    <property type="match status" value="1"/>
</dbReference>
<dbReference type="Proteomes" id="UP000214880">
    <property type="component" value="Unassembled WGS sequence"/>
</dbReference>
<evidence type="ECO:0000259" key="16">
    <source>
        <dbReference type="PROSITE" id="PS51192"/>
    </source>
</evidence>
<dbReference type="Gene3D" id="3.40.50.300">
    <property type="entry name" value="P-loop containing nucleotide triphosphate hydrolases"/>
    <property type="match status" value="2"/>
</dbReference>
<dbReference type="SMART" id="SM00490">
    <property type="entry name" value="HELICc"/>
    <property type="match status" value="1"/>
</dbReference>
<dbReference type="Pfam" id="PF17191">
    <property type="entry name" value="RecG_wedge"/>
    <property type="match status" value="1"/>
</dbReference>
<evidence type="ECO:0000256" key="5">
    <source>
        <dbReference type="ARBA" id="ARBA00022801"/>
    </source>
</evidence>
<evidence type="ECO:0000256" key="4">
    <source>
        <dbReference type="ARBA" id="ARBA00022763"/>
    </source>
</evidence>
<evidence type="ECO:0000256" key="12">
    <source>
        <dbReference type="ARBA" id="ARBA00034617"/>
    </source>
</evidence>
<dbReference type="PANTHER" id="PTHR47964">
    <property type="entry name" value="ATP-DEPENDENT DNA HELICASE HOMOLOG RECG, CHLOROPLASTIC"/>
    <property type="match status" value="1"/>
</dbReference>
<dbReference type="InterPro" id="IPR001650">
    <property type="entry name" value="Helicase_C-like"/>
</dbReference>